<sequence>MSVHSFVLPIATARSIETQRNTTAVTVVFLSVLRIGVILKLCTSDYLTTTLQAGTKVFRKPKLIFIRLLLFPFATSSLTEKWSQRFGAVHSDRCYRVIIKMFTFRHLLQTALDLKTGLFIPYHEAIENTFLSEERNDVQIGCKLNQALNLITVSQKIKAENADRDQRLRSLGSVTPSQPTNSGQPIPGRCLMPEVTRWKYGLLADSVGPATAGCRYKAGCRDGSMLLRCRACDSSMSLRCRVCDGWVLLRCRACSGMMSTGHCLFFERLAICLKKDITPLSDGYLLALKRQLPTVQLDADVHTRIERFGETRNNEVLRTDEGEMRGIVWHDSHLRKSRNDPVGEEASSLTAQHRGPLYTRNLYLSNLNNMASEKLEVTMNRIYELIGYLLSPWKATIGPEFYCILIIGSWIFRKVSNSTWTNCRSNPARLPPTRSGLNPRPGHSGFSQVGIVPDDAVGSEFSLGTPVSPAPSNSLIDSEDIDSKSSPNIFPLHFPCNTLTILANEELRRVELAEIGEKVDALHDERSRDLHYLKSHTGVQNVEFGRILAVEIQCRPEMQRVNSHAMAWEHTGDFKSRKICSRPPHGGPTPTLDHMSSEPADPTPRSDNTYGEPIFVSRLPEFRSPR</sequence>
<keyword evidence="3" id="KW-1185">Reference proteome</keyword>
<accession>A0ABQ9HA46</accession>
<protein>
    <submittedName>
        <fullName evidence="2">Uncharacterized protein</fullName>
    </submittedName>
</protein>
<gene>
    <name evidence="2" type="ORF">PR048_017627</name>
</gene>
<evidence type="ECO:0000256" key="1">
    <source>
        <dbReference type="SAM" id="MobiDB-lite"/>
    </source>
</evidence>
<name>A0ABQ9HA46_9NEOP</name>
<comment type="caution">
    <text evidence="2">The sequence shown here is derived from an EMBL/GenBank/DDBJ whole genome shotgun (WGS) entry which is preliminary data.</text>
</comment>
<evidence type="ECO:0000313" key="3">
    <source>
        <dbReference type="Proteomes" id="UP001159363"/>
    </source>
</evidence>
<evidence type="ECO:0000313" key="2">
    <source>
        <dbReference type="EMBL" id="KAJ8881154.1"/>
    </source>
</evidence>
<dbReference type="Proteomes" id="UP001159363">
    <property type="component" value="Chromosome 5"/>
</dbReference>
<organism evidence="2 3">
    <name type="scientific">Dryococelus australis</name>
    <dbReference type="NCBI Taxonomy" id="614101"/>
    <lineage>
        <taxon>Eukaryota</taxon>
        <taxon>Metazoa</taxon>
        <taxon>Ecdysozoa</taxon>
        <taxon>Arthropoda</taxon>
        <taxon>Hexapoda</taxon>
        <taxon>Insecta</taxon>
        <taxon>Pterygota</taxon>
        <taxon>Neoptera</taxon>
        <taxon>Polyneoptera</taxon>
        <taxon>Phasmatodea</taxon>
        <taxon>Verophasmatodea</taxon>
        <taxon>Anareolatae</taxon>
        <taxon>Phasmatidae</taxon>
        <taxon>Eurycanthinae</taxon>
        <taxon>Dryococelus</taxon>
    </lineage>
</organism>
<feature type="region of interest" description="Disordered" evidence="1">
    <location>
        <begin position="576"/>
        <end position="626"/>
    </location>
</feature>
<dbReference type="EMBL" id="JARBHB010000006">
    <property type="protein sequence ID" value="KAJ8881154.1"/>
    <property type="molecule type" value="Genomic_DNA"/>
</dbReference>
<proteinExistence type="predicted"/>
<reference evidence="2 3" key="1">
    <citation type="submission" date="2023-02" db="EMBL/GenBank/DDBJ databases">
        <title>LHISI_Scaffold_Assembly.</title>
        <authorList>
            <person name="Stuart O.P."/>
            <person name="Cleave R."/>
            <person name="Magrath M.J.L."/>
            <person name="Mikheyev A.S."/>
        </authorList>
    </citation>
    <scope>NUCLEOTIDE SEQUENCE [LARGE SCALE GENOMIC DNA]</scope>
    <source>
        <strain evidence="2">Daus_M_001</strain>
        <tissue evidence="2">Leg muscle</tissue>
    </source>
</reference>